<protein>
    <submittedName>
        <fullName evidence="1">Uncharacterized protein</fullName>
    </submittedName>
</protein>
<dbReference type="EMBL" id="BAABDF010000007">
    <property type="protein sequence ID" value="GAA3876336.1"/>
    <property type="molecule type" value="Genomic_DNA"/>
</dbReference>
<reference evidence="2" key="1">
    <citation type="journal article" date="2019" name="Int. J. Syst. Evol. Microbiol.">
        <title>The Global Catalogue of Microorganisms (GCM) 10K type strain sequencing project: providing services to taxonomists for standard genome sequencing and annotation.</title>
        <authorList>
            <consortium name="The Broad Institute Genomics Platform"/>
            <consortium name="The Broad Institute Genome Sequencing Center for Infectious Disease"/>
            <person name="Wu L."/>
            <person name="Ma J."/>
        </authorList>
    </citation>
    <scope>NUCLEOTIDE SEQUENCE [LARGE SCALE GENOMIC DNA]</scope>
    <source>
        <strain evidence="2">JCM 17190</strain>
    </source>
</reference>
<name>A0ABP7KIH8_9RHOB</name>
<keyword evidence="2" id="KW-1185">Reference proteome</keyword>
<accession>A0ABP7KIH8</accession>
<evidence type="ECO:0000313" key="1">
    <source>
        <dbReference type="EMBL" id="GAA3876336.1"/>
    </source>
</evidence>
<sequence length="54" mass="6489">MRALIPDPEKAARHYQELWFVEILLDLGDYSREHELNQTHVLLLEAMEELLRNE</sequence>
<gene>
    <name evidence="1" type="ORF">GCM10022404_27570</name>
</gene>
<evidence type="ECO:0000313" key="2">
    <source>
        <dbReference type="Proteomes" id="UP001399917"/>
    </source>
</evidence>
<proteinExistence type="predicted"/>
<comment type="caution">
    <text evidence="1">The sequence shown here is derived from an EMBL/GenBank/DDBJ whole genome shotgun (WGS) entry which is preliminary data.</text>
</comment>
<organism evidence="1 2">
    <name type="scientific">Celeribacter arenosi</name>
    <dbReference type="NCBI Taxonomy" id="792649"/>
    <lineage>
        <taxon>Bacteria</taxon>
        <taxon>Pseudomonadati</taxon>
        <taxon>Pseudomonadota</taxon>
        <taxon>Alphaproteobacteria</taxon>
        <taxon>Rhodobacterales</taxon>
        <taxon>Roseobacteraceae</taxon>
        <taxon>Celeribacter</taxon>
    </lineage>
</organism>
<dbReference type="Proteomes" id="UP001399917">
    <property type="component" value="Unassembled WGS sequence"/>
</dbReference>
<dbReference type="RefSeq" id="WP_344847993.1">
    <property type="nucleotide sequence ID" value="NZ_BAABDF010000007.1"/>
</dbReference>